<evidence type="ECO:0000256" key="1">
    <source>
        <dbReference type="SAM" id="MobiDB-lite"/>
    </source>
</evidence>
<gene>
    <name evidence="2" type="ORF">SAMN05421672_108151</name>
</gene>
<name>A0A1N6UHM6_9PSED</name>
<dbReference type="RefSeq" id="WP_039561439.1">
    <property type="nucleotide sequence ID" value="NZ_FTMC01000008.1"/>
</dbReference>
<accession>A0A1N6UHM6</accession>
<proteinExistence type="predicted"/>
<sequence>MAKQEATAALDKTEAKKNPNQETVPLDGPIQRGEQTITEVLVRKPMAGELRGVSLQDLIQMDVMALRKVLPRITIPTLTENEISRMDPADLTQLGVAVTGFLVQKRFKEEASLTA</sequence>
<dbReference type="EMBL" id="FTMC01000008">
    <property type="protein sequence ID" value="SIQ65178.1"/>
    <property type="molecule type" value="Genomic_DNA"/>
</dbReference>
<reference evidence="2 3" key="1">
    <citation type="submission" date="2017-01" db="EMBL/GenBank/DDBJ databases">
        <authorList>
            <person name="Mah S.A."/>
            <person name="Swanson W.J."/>
            <person name="Moy G.W."/>
            <person name="Vacquier V.D."/>
        </authorList>
    </citation>
    <scope>NUCLEOTIDE SEQUENCE [LARGE SCALE GENOMIC DNA]</scope>
    <source>
        <strain evidence="2 3">ATCC 29606</strain>
    </source>
</reference>
<evidence type="ECO:0000313" key="3">
    <source>
        <dbReference type="Proteomes" id="UP000186079"/>
    </source>
</evidence>
<protein>
    <submittedName>
        <fullName evidence="2">Phage tail assembly chaperone protein, E, or 41 or 14</fullName>
    </submittedName>
</protein>
<organism evidence="2 3">
    <name type="scientific">Pseudomonas flexibilis</name>
    <dbReference type="NCBI Taxonomy" id="706570"/>
    <lineage>
        <taxon>Bacteria</taxon>
        <taxon>Pseudomonadati</taxon>
        <taxon>Pseudomonadota</taxon>
        <taxon>Gammaproteobacteria</taxon>
        <taxon>Pseudomonadales</taxon>
        <taxon>Pseudomonadaceae</taxon>
        <taxon>Pseudomonas</taxon>
    </lineage>
</organism>
<evidence type="ECO:0000313" key="2">
    <source>
        <dbReference type="EMBL" id="SIQ65178.1"/>
    </source>
</evidence>
<feature type="region of interest" description="Disordered" evidence="1">
    <location>
        <begin position="1"/>
        <end position="30"/>
    </location>
</feature>
<dbReference type="Proteomes" id="UP000186079">
    <property type="component" value="Unassembled WGS sequence"/>
</dbReference>
<dbReference type="InterPro" id="IPR019289">
    <property type="entry name" value="Phage_tail_E/E"/>
</dbReference>
<dbReference type="Pfam" id="PF10109">
    <property type="entry name" value="Phage_TAC_7"/>
    <property type="match status" value="1"/>
</dbReference>
<dbReference type="AlphaFoldDB" id="A0A1N6UHM6"/>